<evidence type="ECO:0000313" key="3">
    <source>
        <dbReference type="Proteomes" id="UP001589890"/>
    </source>
</evidence>
<feature type="transmembrane region" description="Helical" evidence="1">
    <location>
        <begin position="103"/>
        <end position="125"/>
    </location>
</feature>
<keyword evidence="1" id="KW-1133">Transmembrane helix</keyword>
<sequence length="136" mass="14103">MTDKGATNKLISDKPLSLALGLVVAVAVGALAVIGEAPPILACAVAGAIIVLGYLIPVSGLPRMLARRQPKPMGFARTAFVFAFLGIWLSWASSQALEPPDPFLRLAGWIFLAVFVIVGAIVVAASRYHAPGSSHG</sequence>
<organism evidence="2 3">
    <name type="scientific">Kribbella deserti</name>
    <dbReference type="NCBI Taxonomy" id="1926257"/>
    <lineage>
        <taxon>Bacteria</taxon>
        <taxon>Bacillati</taxon>
        <taxon>Actinomycetota</taxon>
        <taxon>Actinomycetes</taxon>
        <taxon>Propionibacteriales</taxon>
        <taxon>Kribbellaceae</taxon>
        <taxon>Kribbella</taxon>
    </lineage>
</organism>
<keyword evidence="1" id="KW-0812">Transmembrane</keyword>
<accession>A0ABV6QSX8</accession>
<keyword evidence="3" id="KW-1185">Reference proteome</keyword>
<reference evidence="2 3" key="1">
    <citation type="submission" date="2024-09" db="EMBL/GenBank/DDBJ databases">
        <authorList>
            <person name="Sun Q."/>
            <person name="Mori K."/>
        </authorList>
    </citation>
    <scope>NUCLEOTIDE SEQUENCE [LARGE SCALE GENOMIC DNA]</scope>
    <source>
        <strain evidence="2 3">CGMCC 1.15906</strain>
    </source>
</reference>
<comment type="caution">
    <text evidence="2">The sequence shown here is derived from an EMBL/GenBank/DDBJ whole genome shotgun (WGS) entry which is preliminary data.</text>
</comment>
<keyword evidence="1" id="KW-0472">Membrane</keyword>
<dbReference type="EMBL" id="JBHLTC010000036">
    <property type="protein sequence ID" value="MFC0627740.1"/>
    <property type="molecule type" value="Genomic_DNA"/>
</dbReference>
<evidence type="ECO:0000313" key="2">
    <source>
        <dbReference type="EMBL" id="MFC0627740.1"/>
    </source>
</evidence>
<name>A0ABV6QSX8_9ACTN</name>
<gene>
    <name evidence="2" type="ORF">ACFFGN_26940</name>
</gene>
<dbReference type="Proteomes" id="UP001589890">
    <property type="component" value="Unassembled WGS sequence"/>
</dbReference>
<protein>
    <recommendedName>
        <fullName evidence="4">DUF2178 domain-containing protein</fullName>
    </recommendedName>
</protein>
<evidence type="ECO:0000256" key="1">
    <source>
        <dbReference type="SAM" id="Phobius"/>
    </source>
</evidence>
<proteinExistence type="predicted"/>
<feature type="transmembrane region" description="Helical" evidence="1">
    <location>
        <begin position="40"/>
        <end position="62"/>
    </location>
</feature>
<evidence type="ECO:0008006" key="4">
    <source>
        <dbReference type="Google" id="ProtNLM"/>
    </source>
</evidence>
<dbReference type="RefSeq" id="WP_380052852.1">
    <property type="nucleotide sequence ID" value="NZ_JBHLTC010000036.1"/>
</dbReference>
<feature type="transmembrane region" description="Helical" evidence="1">
    <location>
        <begin position="74"/>
        <end position="91"/>
    </location>
</feature>
<feature type="transmembrane region" description="Helical" evidence="1">
    <location>
        <begin position="16"/>
        <end position="34"/>
    </location>
</feature>